<gene>
    <name evidence="2" type="ORF">Tci_865162</name>
</gene>
<comment type="caution">
    <text evidence="2">The sequence shown here is derived from an EMBL/GenBank/DDBJ whole genome shotgun (WGS) entry which is preliminary data.</text>
</comment>
<reference evidence="2" key="1">
    <citation type="journal article" date="2019" name="Sci. Rep.">
        <title>Draft genome of Tanacetum cinerariifolium, the natural source of mosquito coil.</title>
        <authorList>
            <person name="Yamashiro T."/>
            <person name="Shiraishi A."/>
            <person name="Satake H."/>
            <person name="Nakayama K."/>
        </authorList>
    </citation>
    <scope>NUCLEOTIDE SEQUENCE</scope>
</reference>
<dbReference type="EMBL" id="BKCJ011141803">
    <property type="protein sequence ID" value="GFC93192.1"/>
    <property type="molecule type" value="Genomic_DNA"/>
</dbReference>
<feature type="compositionally biased region" description="Basic residues" evidence="1">
    <location>
        <begin position="9"/>
        <end position="19"/>
    </location>
</feature>
<sequence length="46" mass="5112">PPEPTGMSKRLKRHAKKSTKALARGGVIRETPKMPLSKKKEKVDVT</sequence>
<proteinExistence type="predicted"/>
<accession>A0A699S6U8</accession>
<organism evidence="2">
    <name type="scientific">Tanacetum cinerariifolium</name>
    <name type="common">Dalmatian daisy</name>
    <name type="synonym">Chrysanthemum cinerariifolium</name>
    <dbReference type="NCBI Taxonomy" id="118510"/>
    <lineage>
        <taxon>Eukaryota</taxon>
        <taxon>Viridiplantae</taxon>
        <taxon>Streptophyta</taxon>
        <taxon>Embryophyta</taxon>
        <taxon>Tracheophyta</taxon>
        <taxon>Spermatophyta</taxon>
        <taxon>Magnoliopsida</taxon>
        <taxon>eudicotyledons</taxon>
        <taxon>Gunneridae</taxon>
        <taxon>Pentapetalae</taxon>
        <taxon>asterids</taxon>
        <taxon>campanulids</taxon>
        <taxon>Asterales</taxon>
        <taxon>Asteraceae</taxon>
        <taxon>Asteroideae</taxon>
        <taxon>Anthemideae</taxon>
        <taxon>Anthemidinae</taxon>
        <taxon>Tanacetum</taxon>
    </lineage>
</organism>
<feature type="non-terminal residue" evidence="2">
    <location>
        <position position="1"/>
    </location>
</feature>
<dbReference type="AlphaFoldDB" id="A0A699S6U8"/>
<feature type="region of interest" description="Disordered" evidence="1">
    <location>
        <begin position="1"/>
        <end position="46"/>
    </location>
</feature>
<evidence type="ECO:0000313" key="2">
    <source>
        <dbReference type="EMBL" id="GFC93192.1"/>
    </source>
</evidence>
<protein>
    <submittedName>
        <fullName evidence="2">Uncharacterized protein</fullName>
    </submittedName>
</protein>
<evidence type="ECO:0000256" key="1">
    <source>
        <dbReference type="SAM" id="MobiDB-lite"/>
    </source>
</evidence>
<name>A0A699S6U8_TANCI</name>